<keyword evidence="2" id="KW-1185">Reference proteome</keyword>
<proteinExistence type="predicted"/>
<organism evidence="1 2">
    <name type="scientific">Danxiaibacter flavus</name>
    <dbReference type="NCBI Taxonomy" id="3049108"/>
    <lineage>
        <taxon>Bacteria</taxon>
        <taxon>Pseudomonadati</taxon>
        <taxon>Bacteroidota</taxon>
        <taxon>Chitinophagia</taxon>
        <taxon>Chitinophagales</taxon>
        <taxon>Chitinophagaceae</taxon>
        <taxon>Danxiaibacter</taxon>
    </lineage>
</organism>
<dbReference type="Proteomes" id="UP001560573">
    <property type="component" value="Unassembled WGS sequence"/>
</dbReference>
<sequence>MNEKFSPWEIIENAKHAEAEGGLTEAARLYEEAIKQSPLNDFPYSRLMIIYRKLHQYRDELRVINTGIKSFEEDYLSKKHAIAANKKITRISRAIMERMGLVTNLNKQVLQLEPIATWRKRKAIVARKVKRGK</sequence>
<dbReference type="InterPro" id="IPR011990">
    <property type="entry name" value="TPR-like_helical_dom_sf"/>
</dbReference>
<accession>A0ABV3ZN97</accession>
<evidence type="ECO:0000313" key="2">
    <source>
        <dbReference type="Proteomes" id="UP001560573"/>
    </source>
</evidence>
<dbReference type="EMBL" id="JAULBC010000016">
    <property type="protein sequence ID" value="MEX6691297.1"/>
    <property type="molecule type" value="Genomic_DNA"/>
</dbReference>
<dbReference type="SUPFAM" id="SSF48452">
    <property type="entry name" value="TPR-like"/>
    <property type="match status" value="1"/>
</dbReference>
<reference evidence="1 2" key="1">
    <citation type="submission" date="2023-07" db="EMBL/GenBank/DDBJ databases">
        <authorList>
            <person name="Lian W.-H."/>
        </authorList>
    </citation>
    <scope>NUCLEOTIDE SEQUENCE [LARGE SCALE GENOMIC DNA]</scope>
    <source>
        <strain evidence="1 2">SYSU DXS3180</strain>
    </source>
</reference>
<comment type="caution">
    <text evidence="1">The sequence shown here is derived from an EMBL/GenBank/DDBJ whole genome shotgun (WGS) entry which is preliminary data.</text>
</comment>
<evidence type="ECO:0008006" key="3">
    <source>
        <dbReference type="Google" id="ProtNLM"/>
    </source>
</evidence>
<gene>
    <name evidence="1" type="ORF">QTN47_27555</name>
</gene>
<dbReference type="Gene3D" id="1.25.40.10">
    <property type="entry name" value="Tetratricopeptide repeat domain"/>
    <property type="match status" value="1"/>
</dbReference>
<dbReference type="RefSeq" id="WP_369332714.1">
    <property type="nucleotide sequence ID" value="NZ_JAULBC010000016.1"/>
</dbReference>
<protein>
    <recommendedName>
        <fullName evidence="3">Tetratricopeptide repeat protein</fullName>
    </recommendedName>
</protein>
<evidence type="ECO:0000313" key="1">
    <source>
        <dbReference type="EMBL" id="MEX6691297.1"/>
    </source>
</evidence>
<name>A0ABV3ZN97_9BACT</name>